<organism evidence="3 4">
    <name type="scientific">Aphanothece sacrum FPU1</name>
    <dbReference type="NCBI Taxonomy" id="1920663"/>
    <lineage>
        <taxon>Bacteria</taxon>
        <taxon>Bacillati</taxon>
        <taxon>Cyanobacteriota</taxon>
        <taxon>Cyanophyceae</taxon>
        <taxon>Oscillatoriophycideae</taxon>
        <taxon>Chroococcales</taxon>
        <taxon>Aphanothecaceae</taxon>
        <taxon>Aphanothece</taxon>
    </lineage>
</organism>
<gene>
    <name evidence="3" type="ORF">AsFPU1_3820</name>
</gene>
<dbReference type="PANTHER" id="PTHR33352">
    <property type="entry name" value="SLR1095 PROTEIN"/>
    <property type="match status" value="1"/>
</dbReference>
<dbReference type="OrthoDB" id="557157at2"/>
<dbReference type="Gene3D" id="3.90.1570.10">
    <property type="entry name" value="tt1808, chain A"/>
    <property type="match status" value="1"/>
</dbReference>
<dbReference type="InterPro" id="IPR008538">
    <property type="entry name" value="Uma2"/>
</dbReference>
<evidence type="ECO:0000313" key="3">
    <source>
        <dbReference type="EMBL" id="GBF82392.1"/>
    </source>
</evidence>
<dbReference type="InterPro" id="IPR012296">
    <property type="entry name" value="Nuclease_put_TT1808"/>
</dbReference>
<evidence type="ECO:0000313" key="4">
    <source>
        <dbReference type="Proteomes" id="UP000287247"/>
    </source>
</evidence>
<comment type="caution">
    <text evidence="3">The sequence shown here is derived from an EMBL/GenBank/DDBJ whole genome shotgun (WGS) entry which is preliminary data.</text>
</comment>
<dbReference type="SUPFAM" id="SSF52980">
    <property type="entry name" value="Restriction endonuclease-like"/>
    <property type="match status" value="1"/>
</dbReference>
<keyword evidence="1" id="KW-0175">Coiled coil</keyword>
<accession>A0A401IMB0</accession>
<dbReference type="AlphaFoldDB" id="A0A401IMB0"/>
<dbReference type="Pfam" id="PF05685">
    <property type="entry name" value="Uma2"/>
    <property type="match status" value="1"/>
</dbReference>
<proteinExistence type="predicted"/>
<feature type="domain" description="Putative restriction endonuclease" evidence="2">
    <location>
        <begin position="13"/>
        <end position="179"/>
    </location>
</feature>
<name>A0A401IMB0_APHSA</name>
<reference evidence="4" key="1">
    <citation type="submission" date="2017-05" db="EMBL/GenBank/DDBJ databases">
        <title>Physiological properties and genetic analysis related to exopolysaccharide production of fresh-water unicellular cyanobacterium Aphanothece sacrum, Suizenji Nori, that has been cultured as a food source in Japan.</title>
        <authorList>
            <person name="Kanesaki Y."/>
            <person name="Yoshikawa S."/>
            <person name="Ohki K."/>
        </authorList>
    </citation>
    <scope>NUCLEOTIDE SEQUENCE [LARGE SCALE GENOMIC DNA]</scope>
    <source>
        <strain evidence="4">FPU1</strain>
    </source>
</reference>
<dbReference type="RefSeq" id="WP_124972887.1">
    <property type="nucleotide sequence ID" value="NZ_BDQK01000016.1"/>
</dbReference>
<evidence type="ECO:0000256" key="1">
    <source>
        <dbReference type="SAM" id="Coils"/>
    </source>
</evidence>
<dbReference type="CDD" id="cd06260">
    <property type="entry name" value="DUF820-like"/>
    <property type="match status" value="1"/>
</dbReference>
<sequence length="284" mass="34299">MTITQTLSPTNTPAKHEIIYPQGEFWSDEPPLETNLHLTQIILLIKCLEWLWQDREDYFATGNLTIYYSPNQKKSEFFRGPDFFVVLGTTRNENRRSWVVWQEEGKYPNVIIEILSDSTAKTDREEKKQIYQDTFRTPDYFWFEPYSLEFKGYTLIRGKYQEIEANEQGWLWSEELDLYLGIYESKLRYFTVDRELVPTPEEAAIQQQQEKEYERQQKELALQQQEYERQQKEYERQQKEYECQQKELALQQQEYECEQKELALKKIEELTAKLKELGINSEKI</sequence>
<dbReference type="EMBL" id="BDQK01000016">
    <property type="protein sequence ID" value="GBF82392.1"/>
    <property type="molecule type" value="Genomic_DNA"/>
</dbReference>
<feature type="coiled-coil region" evidence="1">
    <location>
        <begin position="206"/>
        <end position="280"/>
    </location>
</feature>
<evidence type="ECO:0000259" key="2">
    <source>
        <dbReference type="Pfam" id="PF05685"/>
    </source>
</evidence>
<dbReference type="InterPro" id="IPR011335">
    <property type="entry name" value="Restrct_endonuc-II-like"/>
</dbReference>
<protein>
    <recommendedName>
        <fullName evidence="2">Putative restriction endonuclease domain-containing protein</fullName>
    </recommendedName>
</protein>
<keyword evidence="4" id="KW-1185">Reference proteome</keyword>
<dbReference type="PANTHER" id="PTHR33352:SF3">
    <property type="entry name" value="SLR1612 PROTEIN"/>
    <property type="match status" value="1"/>
</dbReference>
<dbReference type="Proteomes" id="UP000287247">
    <property type="component" value="Unassembled WGS sequence"/>
</dbReference>